<organism evidence="10 11">
    <name type="scientific">Actinopolymorpha singaporensis</name>
    <dbReference type="NCBI Taxonomy" id="117157"/>
    <lineage>
        <taxon>Bacteria</taxon>
        <taxon>Bacillati</taxon>
        <taxon>Actinomycetota</taxon>
        <taxon>Actinomycetes</taxon>
        <taxon>Propionibacteriales</taxon>
        <taxon>Actinopolymorphaceae</taxon>
        <taxon>Actinopolymorpha</taxon>
    </lineage>
</organism>
<keyword evidence="7 8" id="KW-0472">Membrane</keyword>
<dbReference type="InterPro" id="IPR002781">
    <property type="entry name" value="TM_pro_TauE-like"/>
</dbReference>
<comment type="subcellular location">
    <subcellularLocation>
        <location evidence="1 8">Cell membrane</location>
        <topology evidence="1 8">Multi-pass membrane protein</topology>
    </subcellularLocation>
</comment>
<evidence type="ECO:0000256" key="4">
    <source>
        <dbReference type="ARBA" id="ARBA00022475"/>
    </source>
</evidence>
<evidence type="ECO:0000313" key="11">
    <source>
        <dbReference type="Proteomes" id="UP000198983"/>
    </source>
</evidence>
<protein>
    <recommendedName>
        <fullName evidence="8">Probable membrane transporter protein</fullName>
    </recommendedName>
</protein>
<dbReference type="PANTHER" id="PTHR30269:SF37">
    <property type="entry name" value="MEMBRANE TRANSPORTER PROTEIN"/>
    <property type="match status" value="1"/>
</dbReference>
<dbReference type="AlphaFoldDB" id="A0A1H1LMQ2"/>
<evidence type="ECO:0000256" key="6">
    <source>
        <dbReference type="ARBA" id="ARBA00022989"/>
    </source>
</evidence>
<evidence type="ECO:0000256" key="7">
    <source>
        <dbReference type="ARBA" id="ARBA00023136"/>
    </source>
</evidence>
<accession>A0A1H1LMQ2</accession>
<proteinExistence type="inferred from homology"/>
<evidence type="ECO:0000256" key="5">
    <source>
        <dbReference type="ARBA" id="ARBA00022692"/>
    </source>
</evidence>
<evidence type="ECO:0000256" key="3">
    <source>
        <dbReference type="ARBA" id="ARBA00022448"/>
    </source>
</evidence>
<feature type="transmembrane region" description="Helical" evidence="8">
    <location>
        <begin position="96"/>
        <end position="114"/>
    </location>
</feature>
<dbReference type="Pfam" id="PF01925">
    <property type="entry name" value="TauE"/>
    <property type="match status" value="1"/>
</dbReference>
<dbReference type="Proteomes" id="UP000198983">
    <property type="component" value="Chromosome I"/>
</dbReference>
<name>A0A1H1LMQ2_9ACTN</name>
<evidence type="ECO:0000256" key="9">
    <source>
        <dbReference type="SAM" id="MobiDB-lite"/>
    </source>
</evidence>
<reference evidence="10 11" key="1">
    <citation type="submission" date="2016-10" db="EMBL/GenBank/DDBJ databases">
        <authorList>
            <person name="de Groot N.N."/>
        </authorList>
    </citation>
    <scope>NUCLEOTIDE SEQUENCE [LARGE SCALE GENOMIC DNA]</scope>
    <source>
        <strain evidence="10 11">DSM 22024</strain>
    </source>
</reference>
<evidence type="ECO:0000256" key="2">
    <source>
        <dbReference type="ARBA" id="ARBA00009142"/>
    </source>
</evidence>
<feature type="transmembrane region" description="Helical" evidence="8">
    <location>
        <begin position="70"/>
        <end position="90"/>
    </location>
</feature>
<dbReference type="GO" id="GO:0005886">
    <property type="term" value="C:plasma membrane"/>
    <property type="evidence" value="ECO:0007669"/>
    <property type="project" value="UniProtKB-SubCell"/>
</dbReference>
<keyword evidence="11" id="KW-1185">Reference proteome</keyword>
<evidence type="ECO:0000256" key="1">
    <source>
        <dbReference type="ARBA" id="ARBA00004651"/>
    </source>
</evidence>
<feature type="transmembrane region" description="Helical" evidence="8">
    <location>
        <begin position="29"/>
        <end position="50"/>
    </location>
</feature>
<sequence length="215" mass="23385">MVLTALLVIAATFATALLSAIAGFGGGVLLLPVFVAVFGAREAVAILTVVQLASNANRVWFNRHEVDRRLVTVFACGAVPAAVAGALLFAKAPLPSLTRIIGVFVLLMVVWRRLRPAAVHRGDGRRVGRQEDRRPPPRLDLRRGHRSGPRRVRCAAARDRRLNRASHDLAEPPGVDVVQETADGDRVRNQRVRAYARHVVPQLALLVGDRAEGFP</sequence>
<evidence type="ECO:0000256" key="8">
    <source>
        <dbReference type="RuleBase" id="RU363041"/>
    </source>
</evidence>
<comment type="similarity">
    <text evidence="2 8">Belongs to the 4-toluene sulfonate uptake permease (TSUP) (TC 2.A.102) family.</text>
</comment>
<dbReference type="PANTHER" id="PTHR30269">
    <property type="entry name" value="TRANSMEMBRANE PROTEIN YFCA"/>
    <property type="match status" value="1"/>
</dbReference>
<feature type="region of interest" description="Disordered" evidence="9">
    <location>
        <begin position="122"/>
        <end position="153"/>
    </location>
</feature>
<keyword evidence="4 8" id="KW-1003">Cell membrane</keyword>
<evidence type="ECO:0000313" key="10">
    <source>
        <dbReference type="EMBL" id="SDR75801.1"/>
    </source>
</evidence>
<keyword evidence="6 8" id="KW-1133">Transmembrane helix</keyword>
<keyword evidence="3" id="KW-0813">Transport</keyword>
<dbReference type="STRING" id="117157.SAMN04489717_0425"/>
<feature type="compositionally biased region" description="Basic and acidic residues" evidence="9">
    <location>
        <begin position="122"/>
        <end position="142"/>
    </location>
</feature>
<dbReference type="EMBL" id="LT629732">
    <property type="protein sequence ID" value="SDR75801.1"/>
    <property type="molecule type" value="Genomic_DNA"/>
</dbReference>
<dbReference type="InterPro" id="IPR052017">
    <property type="entry name" value="TSUP"/>
</dbReference>
<gene>
    <name evidence="10" type="ORF">SAMN04489717_0425</name>
</gene>
<keyword evidence="5 8" id="KW-0812">Transmembrane</keyword>
<feature type="compositionally biased region" description="Basic residues" evidence="9">
    <location>
        <begin position="143"/>
        <end position="153"/>
    </location>
</feature>